<dbReference type="SUPFAM" id="SSF55031">
    <property type="entry name" value="Bacterial exopeptidase dimerisation domain"/>
    <property type="match status" value="1"/>
</dbReference>
<dbReference type="InterPro" id="IPR050072">
    <property type="entry name" value="Peptidase_M20A"/>
</dbReference>
<dbReference type="Gene3D" id="3.30.70.360">
    <property type="match status" value="1"/>
</dbReference>
<dbReference type="RefSeq" id="WP_349181850.1">
    <property type="nucleotide sequence ID" value="NZ_JBBNGS010000004.1"/>
</dbReference>
<dbReference type="Gene3D" id="3.40.630.10">
    <property type="entry name" value="Zn peptidases"/>
    <property type="match status" value="2"/>
</dbReference>
<dbReference type="Proteomes" id="UP001478817">
    <property type="component" value="Unassembled WGS sequence"/>
</dbReference>
<dbReference type="SUPFAM" id="SSF53187">
    <property type="entry name" value="Zn-dependent exopeptidases"/>
    <property type="match status" value="1"/>
</dbReference>
<name>A0ABV1IGG3_9ACTN</name>
<dbReference type="InterPro" id="IPR036264">
    <property type="entry name" value="Bact_exopeptidase_dim_dom"/>
</dbReference>
<gene>
    <name evidence="4" type="ORF">AAAT05_03305</name>
</gene>
<organism evidence="4 5">
    <name type="scientific">Paratractidigestivibacter faecalis</name>
    <dbReference type="NCBI Taxonomy" id="2292441"/>
    <lineage>
        <taxon>Bacteria</taxon>
        <taxon>Bacillati</taxon>
        <taxon>Actinomycetota</taxon>
        <taxon>Coriobacteriia</taxon>
        <taxon>Coriobacteriales</taxon>
        <taxon>Atopobiaceae</taxon>
        <taxon>Paratractidigestivibacter</taxon>
    </lineage>
</organism>
<dbReference type="PANTHER" id="PTHR43808:SF31">
    <property type="entry name" value="N-ACETYL-L-CITRULLINE DEACETYLASE"/>
    <property type="match status" value="1"/>
</dbReference>
<dbReference type="PANTHER" id="PTHR43808">
    <property type="entry name" value="ACETYLORNITHINE DEACETYLASE"/>
    <property type="match status" value="1"/>
</dbReference>
<evidence type="ECO:0000313" key="4">
    <source>
        <dbReference type="EMBL" id="MEQ2637370.1"/>
    </source>
</evidence>
<reference evidence="4 5" key="1">
    <citation type="submission" date="2024-04" db="EMBL/GenBank/DDBJ databases">
        <title>Human intestinal bacterial collection.</title>
        <authorList>
            <person name="Pauvert C."/>
            <person name="Hitch T.C.A."/>
            <person name="Clavel T."/>
        </authorList>
    </citation>
    <scope>NUCLEOTIDE SEQUENCE [LARGE SCALE GENOMIC DNA]</scope>
    <source>
        <strain evidence="4 5">CLA-AA-H197</strain>
    </source>
</reference>
<evidence type="ECO:0000256" key="1">
    <source>
        <dbReference type="ARBA" id="ARBA00022723"/>
    </source>
</evidence>
<dbReference type="EMBL" id="JBBNGS010000004">
    <property type="protein sequence ID" value="MEQ2637370.1"/>
    <property type="molecule type" value="Genomic_DNA"/>
</dbReference>
<comment type="caution">
    <text evidence="4">The sequence shown here is derived from an EMBL/GenBank/DDBJ whole genome shotgun (WGS) entry which is preliminary data.</text>
</comment>
<keyword evidence="5" id="KW-1185">Reference proteome</keyword>
<proteinExistence type="predicted"/>
<evidence type="ECO:0000313" key="5">
    <source>
        <dbReference type="Proteomes" id="UP001478817"/>
    </source>
</evidence>
<sequence length="439" mass="46735">MTTPRPCWALPQELRDERILSLLRDLVRINTEHAAPAPGAPYGEGCELALRRALLECESRGMRTSRLGQKVGIAEVGDRGPLVAFPVHLDVVPAGAGWTRDPYGAQVEDGMLYGRGCMDNKIGAAVMIELVGELWERARAATGLPCRIRIIFGTDEETGMSDLREYVDSGCELPSLGFVPDATFPLVRGEKARLHLVLTCDDVDLPAGLSISGGTAANVVPDSAQATLPDGTTVRASGKSAHGSTPERGQNAICALLRELAGTPEVSGDVVCLFERLFCRDLTGAALGIDVPDDEFGHTSVNLGVLEAQGRRVRIELDVRFGSGISEDEVVSRLQGALGARWDVRVAMSKQLHLVPEDDPCMRALLAAYERVTGELGTTSVMAGGTYASLLPALVAFGPKLPGTHTGAHGIDEHVLLENISKATDIYEVALEALVELSA</sequence>
<protein>
    <submittedName>
        <fullName evidence="4">M20/M25/M40 family metallo-hydrolase</fullName>
    </submittedName>
</protein>
<evidence type="ECO:0000256" key="3">
    <source>
        <dbReference type="SAM" id="MobiDB-lite"/>
    </source>
</evidence>
<evidence type="ECO:0000256" key="2">
    <source>
        <dbReference type="ARBA" id="ARBA00022801"/>
    </source>
</evidence>
<keyword evidence="2" id="KW-0378">Hydrolase</keyword>
<dbReference type="InterPro" id="IPR002933">
    <property type="entry name" value="Peptidase_M20"/>
</dbReference>
<dbReference type="Pfam" id="PF01546">
    <property type="entry name" value="Peptidase_M20"/>
    <property type="match status" value="1"/>
</dbReference>
<keyword evidence="1" id="KW-0479">Metal-binding</keyword>
<feature type="region of interest" description="Disordered" evidence="3">
    <location>
        <begin position="228"/>
        <end position="247"/>
    </location>
</feature>
<accession>A0ABV1IGG3</accession>